<dbReference type="Proteomes" id="UP000305546">
    <property type="component" value="Unassembled WGS sequence"/>
</dbReference>
<organism evidence="2 3">
    <name type="scientific">Amycolatopsis alkalitolerans</name>
    <dbReference type="NCBI Taxonomy" id="2547244"/>
    <lineage>
        <taxon>Bacteria</taxon>
        <taxon>Bacillati</taxon>
        <taxon>Actinomycetota</taxon>
        <taxon>Actinomycetes</taxon>
        <taxon>Pseudonocardiales</taxon>
        <taxon>Pseudonocardiaceae</taxon>
        <taxon>Amycolatopsis</taxon>
    </lineage>
</organism>
<proteinExistence type="predicted"/>
<sequence>MMYWYGPGMGGWGYTLMTISSVLFWALLIAGLVVLVRYLGRRTHPEPKTPEQLLAERFARGEIGEEEYRRGLEALRRHEV</sequence>
<protein>
    <submittedName>
        <fullName evidence="2">SHOCT domain-containing protein</fullName>
    </submittedName>
</protein>
<keyword evidence="1" id="KW-0472">Membrane</keyword>
<evidence type="ECO:0000313" key="2">
    <source>
        <dbReference type="EMBL" id="TNC21784.1"/>
    </source>
</evidence>
<evidence type="ECO:0000313" key="3">
    <source>
        <dbReference type="Proteomes" id="UP000305546"/>
    </source>
</evidence>
<reference evidence="2 3" key="1">
    <citation type="submission" date="2019-06" db="EMBL/GenBank/DDBJ databases">
        <title>Amycolatopsis alkalitolerans sp. nov., isolated from Gastrodia elata Blume.</title>
        <authorList>
            <person name="Narsing Rao M.P."/>
            <person name="Li W.J."/>
        </authorList>
    </citation>
    <scope>NUCLEOTIDE SEQUENCE [LARGE SCALE GENOMIC DNA]</scope>
    <source>
        <strain evidence="2 3">SYSUP0005</strain>
    </source>
</reference>
<feature type="transmembrane region" description="Helical" evidence="1">
    <location>
        <begin position="12"/>
        <end position="39"/>
    </location>
</feature>
<dbReference type="OrthoDB" id="3748887at2"/>
<dbReference type="AlphaFoldDB" id="A0A5C4LUW8"/>
<evidence type="ECO:0000256" key="1">
    <source>
        <dbReference type="SAM" id="Phobius"/>
    </source>
</evidence>
<dbReference type="EMBL" id="VDFW01000031">
    <property type="protein sequence ID" value="TNC21784.1"/>
    <property type="molecule type" value="Genomic_DNA"/>
</dbReference>
<keyword evidence="1" id="KW-1133">Transmembrane helix</keyword>
<keyword evidence="1" id="KW-0812">Transmembrane</keyword>
<name>A0A5C4LUW8_9PSEU</name>
<comment type="caution">
    <text evidence="2">The sequence shown here is derived from an EMBL/GenBank/DDBJ whole genome shotgun (WGS) entry which is preliminary data.</text>
</comment>
<accession>A0A5C4LUW8</accession>
<gene>
    <name evidence="2" type="ORF">FG385_27050</name>
</gene>
<keyword evidence="3" id="KW-1185">Reference proteome</keyword>